<evidence type="ECO:0000313" key="1">
    <source>
        <dbReference type="EMBL" id="KAJ1901680.1"/>
    </source>
</evidence>
<proteinExistence type="predicted"/>
<evidence type="ECO:0000313" key="2">
    <source>
        <dbReference type="Proteomes" id="UP001150581"/>
    </source>
</evidence>
<organism evidence="1 2">
    <name type="scientific">Kickxella alabastrina</name>
    <dbReference type="NCBI Taxonomy" id="61397"/>
    <lineage>
        <taxon>Eukaryota</taxon>
        <taxon>Fungi</taxon>
        <taxon>Fungi incertae sedis</taxon>
        <taxon>Zoopagomycota</taxon>
        <taxon>Kickxellomycotina</taxon>
        <taxon>Kickxellomycetes</taxon>
        <taxon>Kickxellales</taxon>
        <taxon>Kickxellaceae</taxon>
        <taxon>Kickxella</taxon>
    </lineage>
</organism>
<protein>
    <submittedName>
        <fullName evidence="1">Uncharacterized protein</fullName>
    </submittedName>
</protein>
<gene>
    <name evidence="1" type="ORF">LPJ66_000593</name>
</gene>
<dbReference type="Proteomes" id="UP001150581">
    <property type="component" value="Unassembled WGS sequence"/>
</dbReference>
<dbReference type="EMBL" id="JANBPG010000019">
    <property type="protein sequence ID" value="KAJ1901680.1"/>
    <property type="molecule type" value="Genomic_DNA"/>
</dbReference>
<reference evidence="1" key="1">
    <citation type="submission" date="2022-07" db="EMBL/GenBank/DDBJ databases">
        <title>Phylogenomic reconstructions and comparative analyses of Kickxellomycotina fungi.</title>
        <authorList>
            <person name="Reynolds N.K."/>
            <person name="Stajich J.E."/>
            <person name="Barry K."/>
            <person name="Grigoriev I.V."/>
            <person name="Crous P."/>
            <person name="Smith M.E."/>
        </authorList>
    </citation>
    <scope>NUCLEOTIDE SEQUENCE</scope>
    <source>
        <strain evidence="1">Benny 63K</strain>
    </source>
</reference>
<sequence length="1785" mass="196776">MALGKLLHFALQNNLGYYRHGDMECGRGDNPMWTLTNDCFRLGVMWPAVNLLLAAMVFIYLILTPWEVGRSETLVHHVSGILSHHDNRLRVARASIAVSVLGAATALGFLSVSSGSSSTVREHERLYWQSQMVYWVVVAAAFGRQAAGFRGGNQKLFHWPLFAATLGQLCLCVLFEGYYAFFTGDHLHERPGASAHSRFVLVSVALSSASALLPLDAHKLGFFLPKGQRKANATATSPSDAAASGASVGDNEAGDNAAIAGAEVDSVYKTPLSRVRDDQIPLVESPEHVSSIFGQLVFSWVTPVLKLGTKVTIESGDLYLLNTKDRPLSVWRRFVSFRRPDRSLLRTLGATFAPQLILQVLFAVVGAVLSYAGPFFLQRILRSIRLYGKHEGSLEGGSVTSRLIYLDAIGLLLSSLLHSLTSNQVLWLGRKVSMRLQSLLVAELSSKALQRRSKSSGAAASKKKKDDASESKVKEDEDKTANSDGRIVNMLTSDLESVGHIASYLDDIYTIPIGFCIGTWYLYSLLGVPAMIGLTLTAIYYPLTRLMVKYLIKYQKKLMALDDERVTMITEMFQGIRAVKLFGWQTRFIEKVRAKRDEELSANWKLLIFQLPVSFIRSLTTSLILAATLAIYTLVFGNTLTADIIFPSITVFSMVSSTFNRIPGMFSWMTRCYVSLKRIETFMVQSHVQDLGERVAKPASSNGSEDGVLDALEVGSIIGFVNASLIWSVEAEATEPNAAANTASTTAATTAVASVHSGSPSRDEFAEITAQTPLVASSQGASYAAIGQAPSEVMSDSEEYNERVSPVTAVDILPPALEHTSKDATANKVGMASFSLNDITLLFPTGGLSIIVGPTGSGKSSLLAALIGEMTLTSGRIILPTADPRSLDAKLASGKYVEVMELARQGLVMANVAYVSQEAWLRNATIRENILFGQPYDQQRYEEVLRVCALKPDLRILTAGDLTEIGERGVTLSGGQKQRVALARAVYSDRRILLIDDCLSAVDAHTGKHILNQCLVGETSLMQGRTRVLVTHHVTACLPHCNYVAVLREGRVAMSGSPHELQSLGHFANEVIAVDQKIAAESEFKTPELTEQGEEEAEQLSSPDVNDMHTEDEYNRKRRLQLAEQRGLDPNGDLSELDDVLVEDEECEQGYVRPDVWISYMRMCGPLWFWVSILGFVFIGRGTYILQDYWVRMWMSNAGEGSSVVYWLSSYVLIGMMGTSIRLGAMLNENAGSMRAGRQYHEELFIRVMNASPRFFDKTPIGRVISRFSRDMRTIDDSILGSIIFMISQIMQVVSVFVIISAVTPPFAVIAVLMCIAYSMLAVYYLNATRELKRLDSISMSPLLSLFSELITGVESIRAFGAQNQYTMEAMNRVDTHNRPYYLMWAANRWLCSRIEFSGCLVAFTTIVLILLNLDNIDAGLAGFVMMYAISFSDNMLWFIRNYSDCEISMNSVERVNQYLKIDQEAAAFADDANRPPTSWPASGAVQVSDLVIEYVPGTPVLHGISFAAAHGEKIGVVGRTGAGKSTLSLAFLRFIETTSGSIVVDNVDIAKIGLEELRRNFTIIPQDPVLFNGTIRFNLDPFDEFPEALLWDALKRSHLVRNDSEPPKNMSPALTPTTSSSLSIAAKSTDESIDEVSKPGDTGLADDHAGRMAGIFNSLDAEIKENGQNLSLGQRQLVALARALVRRSRLIIMDEATASVDFDTDDRIQRTIRGSEFSNSTLFCIAHRLRTVIDYDRVLVLDKGKIVEFDTPWNLLQKENSQFRSMCEKTGEYDHLYKIAQSKN</sequence>
<keyword evidence="2" id="KW-1185">Reference proteome</keyword>
<name>A0ACC1IVI2_9FUNG</name>
<comment type="caution">
    <text evidence="1">The sequence shown here is derived from an EMBL/GenBank/DDBJ whole genome shotgun (WGS) entry which is preliminary data.</text>
</comment>
<accession>A0ACC1IVI2</accession>